<gene>
    <name evidence="1" type="ORF">rsdtw13_28270</name>
</gene>
<proteinExistence type="predicted"/>
<sequence>MIEENLEKKINKLDGDIAALRRAKYYLSNKEEINEIIDELNKERQIYSDEIYLEDGRAYRECLEVIQELVNKELGKNEQIELLEVIKEHHGRKCPNVSKNSYGLNAWLKYLDIECQWIDNENSEWSTLIITGFIPRIQN</sequence>
<accession>A0ACB5RF54</accession>
<protein>
    <submittedName>
        <fullName evidence="1">Uncharacterized protein</fullName>
    </submittedName>
</protein>
<organism evidence="1 2">
    <name type="scientific">Inconstantimicrobium mannanitabidum</name>
    <dbReference type="NCBI Taxonomy" id="1604901"/>
    <lineage>
        <taxon>Bacteria</taxon>
        <taxon>Bacillati</taxon>
        <taxon>Bacillota</taxon>
        <taxon>Clostridia</taxon>
        <taxon>Eubacteriales</taxon>
        <taxon>Clostridiaceae</taxon>
        <taxon>Inconstantimicrobium</taxon>
    </lineage>
</organism>
<evidence type="ECO:0000313" key="1">
    <source>
        <dbReference type="EMBL" id="GKX67569.1"/>
    </source>
</evidence>
<dbReference type="Proteomes" id="UP001058074">
    <property type="component" value="Unassembled WGS sequence"/>
</dbReference>
<dbReference type="EMBL" id="BROD01000001">
    <property type="protein sequence ID" value="GKX67569.1"/>
    <property type="molecule type" value="Genomic_DNA"/>
</dbReference>
<comment type="caution">
    <text evidence="1">The sequence shown here is derived from an EMBL/GenBank/DDBJ whole genome shotgun (WGS) entry which is preliminary data.</text>
</comment>
<reference evidence="1" key="1">
    <citation type="journal article" date="2025" name="Int. J. Syst. Evol. Microbiol.">
        <title>Inconstantimicrobium mannanitabidum sp. nov., a novel member of the family Clostridiaceae isolated from anoxic soil under the treatment of reductive soil disinfestation.</title>
        <authorList>
            <person name="Ueki A."/>
            <person name="Tonouchi A."/>
            <person name="Honma S."/>
            <person name="Kaku N."/>
            <person name="Ueki K."/>
        </authorList>
    </citation>
    <scope>NUCLEOTIDE SEQUENCE</scope>
    <source>
        <strain evidence="1">TW13</strain>
    </source>
</reference>
<name>A0ACB5RF54_9CLOT</name>
<evidence type="ECO:0000313" key="2">
    <source>
        <dbReference type="Proteomes" id="UP001058074"/>
    </source>
</evidence>
<keyword evidence="2" id="KW-1185">Reference proteome</keyword>